<evidence type="ECO:0000256" key="2">
    <source>
        <dbReference type="ARBA" id="ARBA00005658"/>
    </source>
</evidence>
<keyword evidence="7 8" id="KW-0472">Membrane</keyword>
<dbReference type="InterPro" id="IPR000060">
    <property type="entry name" value="BCCT_transptr"/>
</dbReference>
<reference evidence="9 10" key="1">
    <citation type="journal article" date="2019" name="Int. J. Syst. Evol. Microbiol.">
        <title>The Global Catalogue of Microorganisms (GCM) 10K type strain sequencing project: providing services to taxonomists for standard genome sequencing and annotation.</title>
        <authorList>
            <consortium name="The Broad Institute Genomics Platform"/>
            <consortium name="The Broad Institute Genome Sequencing Center for Infectious Disease"/>
            <person name="Wu L."/>
            <person name="Ma J."/>
        </authorList>
    </citation>
    <scope>NUCLEOTIDE SEQUENCE [LARGE SCALE GENOMIC DNA]</scope>
    <source>
        <strain evidence="9 10">JCM 12389</strain>
    </source>
</reference>
<evidence type="ECO:0000313" key="9">
    <source>
        <dbReference type="EMBL" id="GAA0488410.1"/>
    </source>
</evidence>
<keyword evidence="5 8" id="KW-0812">Transmembrane</keyword>
<dbReference type="EMBL" id="BAAADO010000002">
    <property type="protein sequence ID" value="GAA0488410.1"/>
    <property type="molecule type" value="Genomic_DNA"/>
</dbReference>
<dbReference type="InterPro" id="IPR018093">
    <property type="entry name" value="BCCT_CS"/>
</dbReference>
<evidence type="ECO:0000256" key="6">
    <source>
        <dbReference type="ARBA" id="ARBA00022989"/>
    </source>
</evidence>
<feature type="transmembrane region" description="Helical" evidence="8">
    <location>
        <begin position="313"/>
        <end position="330"/>
    </location>
</feature>
<gene>
    <name evidence="9" type="primary">opuD_1</name>
    <name evidence="9" type="ORF">GCM10008986_12630</name>
</gene>
<feature type="transmembrane region" description="Helical" evidence="8">
    <location>
        <begin position="465"/>
        <end position="487"/>
    </location>
</feature>
<evidence type="ECO:0000256" key="7">
    <source>
        <dbReference type="ARBA" id="ARBA00023136"/>
    </source>
</evidence>
<keyword evidence="4" id="KW-1003">Cell membrane</keyword>
<dbReference type="PANTHER" id="PTHR30047:SF7">
    <property type="entry name" value="HIGH-AFFINITY CHOLINE TRANSPORT PROTEIN"/>
    <property type="match status" value="1"/>
</dbReference>
<feature type="transmembrane region" description="Helical" evidence="8">
    <location>
        <begin position="342"/>
        <end position="361"/>
    </location>
</feature>
<evidence type="ECO:0000256" key="8">
    <source>
        <dbReference type="SAM" id="Phobius"/>
    </source>
</evidence>
<feature type="transmembrane region" description="Helical" evidence="8">
    <location>
        <begin position="85"/>
        <end position="104"/>
    </location>
</feature>
<feature type="transmembrane region" description="Helical" evidence="8">
    <location>
        <begin position="223"/>
        <end position="244"/>
    </location>
</feature>
<keyword evidence="6 8" id="KW-1133">Transmembrane helix</keyword>
<organism evidence="9 10">
    <name type="scientific">Salinibacillus aidingensis</name>
    <dbReference type="NCBI Taxonomy" id="237684"/>
    <lineage>
        <taxon>Bacteria</taxon>
        <taxon>Bacillati</taxon>
        <taxon>Bacillota</taxon>
        <taxon>Bacilli</taxon>
        <taxon>Bacillales</taxon>
        <taxon>Bacillaceae</taxon>
        <taxon>Salinibacillus</taxon>
    </lineage>
</organism>
<evidence type="ECO:0000256" key="3">
    <source>
        <dbReference type="ARBA" id="ARBA00022448"/>
    </source>
</evidence>
<accession>A0ABN1B1L0</accession>
<feature type="transmembrane region" description="Helical" evidence="8">
    <location>
        <begin position="434"/>
        <end position="453"/>
    </location>
</feature>
<dbReference type="RefSeq" id="WP_343838853.1">
    <property type="nucleotide sequence ID" value="NZ_BAAADO010000002.1"/>
</dbReference>
<dbReference type="Proteomes" id="UP001500880">
    <property type="component" value="Unassembled WGS sequence"/>
</dbReference>
<feature type="transmembrane region" description="Helical" evidence="8">
    <location>
        <begin position="392"/>
        <end position="413"/>
    </location>
</feature>
<feature type="transmembrane region" description="Helical" evidence="8">
    <location>
        <begin position="256"/>
        <end position="279"/>
    </location>
</feature>
<proteinExistence type="inferred from homology"/>
<comment type="caution">
    <text evidence="9">The sequence shown here is derived from an EMBL/GenBank/DDBJ whole genome shotgun (WGS) entry which is preliminary data.</text>
</comment>
<comment type="subcellular location">
    <subcellularLocation>
        <location evidence="1">Cell membrane</location>
        <topology evidence="1">Multi-pass membrane protein</topology>
    </subcellularLocation>
</comment>
<comment type="similarity">
    <text evidence="2">Belongs to the BCCT transporter (TC 2.A.15) family.</text>
</comment>
<sequence length="504" mass="55419">MKQNYTVFYTSLAILAVLVLIGIIIPTTTEQLTASIQTFISNTFGWYYLIMVTILLIICLYLLISPIGRIKLGKQDEKPEFSRPTWIAMLFSAGMGIGLVFYGTSEPISHYAISSPTGEIGTEQAIKDSLRFTFFHWGVHAWSVYAIVALAIAYFHFRHDRLGLISATLRPILGDRVEGPTGKAIDVFAVLATVVGVATSLGFGAAQINGGLSYLFGIPANFWVQFLIIVIVTVLFMISAWSGLGKGIKILSNANMGLAAALFVLTFIFGPSLLILNLFTNTVGSYVQTLPQMSFRIAPLNPDIRGWINGWTIFYWAWWIAWSPFVGIFIARVSRGRSIREFVFSVLLIPSVVVFLWFSTFGSSAISLEHNGIAKISELATEESLFGVFNEFPWSMVLSITAILLISTFFITSADSGTYVLGMMTTNGSLSPNIRIKLTWGIMLSATALVLLYSGGLQALENMMIIAALPFSIIMGLMTASLVKSLYKESKELGIGRVKKRKKS</sequence>
<feature type="transmembrane region" description="Helical" evidence="8">
    <location>
        <begin position="184"/>
        <end position="203"/>
    </location>
</feature>
<dbReference type="NCBIfam" id="TIGR00842">
    <property type="entry name" value="bcct"/>
    <property type="match status" value="1"/>
</dbReference>
<evidence type="ECO:0000256" key="4">
    <source>
        <dbReference type="ARBA" id="ARBA00022475"/>
    </source>
</evidence>
<evidence type="ECO:0000256" key="5">
    <source>
        <dbReference type="ARBA" id="ARBA00022692"/>
    </source>
</evidence>
<feature type="transmembrane region" description="Helical" evidence="8">
    <location>
        <begin position="137"/>
        <end position="157"/>
    </location>
</feature>
<protein>
    <submittedName>
        <fullName evidence="9">Glycine betaine transporter OpuD</fullName>
    </submittedName>
</protein>
<feature type="transmembrane region" description="Helical" evidence="8">
    <location>
        <begin position="45"/>
        <end position="64"/>
    </location>
</feature>
<dbReference type="PROSITE" id="PS01303">
    <property type="entry name" value="BCCT"/>
    <property type="match status" value="1"/>
</dbReference>
<keyword evidence="10" id="KW-1185">Reference proteome</keyword>
<name>A0ABN1B1L0_9BACI</name>
<evidence type="ECO:0000313" key="10">
    <source>
        <dbReference type="Proteomes" id="UP001500880"/>
    </source>
</evidence>
<dbReference type="PANTHER" id="PTHR30047">
    <property type="entry name" value="HIGH-AFFINITY CHOLINE TRANSPORT PROTEIN-RELATED"/>
    <property type="match status" value="1"/>
</dbReference>
<feature type="transmembrane region" description="Helical" evidence="8">
    <location>
        <begin position="7"/>
        <end position="25"/>
    </location>
</feature>
<dbReference type="Pfam" id="PF02028">
    <property type="entry name" value="BCCT"/>
    <property type="match status" value="1"/>
</dbReference>
<evidence type="ECO:0000256" key="1">
    <source>
        <dbReference type="ARBA" id="ARBA00004651"/>
    </source>
</evidence>
<keyword evidence="3" id="KW-0813">Transport</keyword>